<comment type="subcellular location">
    <subcellularLocation>
        <location evidence="1">Endomembrane system</location>
        <topology evidence="1">Peripheral membrane protein</topology>
    </subcellularLocation>
</comment>
<dbReference type="RefSeq" id="XP_026489736.2">
    <property type="nucleotide sequence ID" value="XM_026633951.2"/>
</dbReference>
<reference evidence="9" key="1">
    <citation type="submission" date="2025-08" db="UniProtKB">
        <authorList>
            <consortium name="RefSeq"/>
        </authorList>
    </citation>
    <scope>IDENTIFICATION</scope>
    <source>
        <tissue evidence="9">Whole body</tissue>
    </source>
</reference>
<evidence type="ECO:0000313" key="8">
    <source>
        <dbReference type="Proteomes" id="UP001652626"/>
    </source>
</evidence>
<evidence type="ECO:0000256" key="4">
    <source>
        <dbReference type="ARBA" id="ARBA00023136"/>
    </source>
</evidence>
<dbReference type="InterPro" id="IPR041728">
    <property type="entry name" value="GPAT/DHAPAT_LPLAT"/>
</dbReference>
<dbReference type="GO" id="GO:0006631">
    <property type="term" value="P:fatty acid metabolic process"/>
    <property type="evidence" value="ECO:0007669"/>
    <property type="project" value="TreeGrafter"/>
</dbReference>
<organism evidence="8 9">
    <name type="scientific">Vanessa tameamea</name>
    <name type="common">Kamehameha butterfly</name>
    <dbReference type="NCBI Taxonomy" id="334116"/>
    <lineage>
        <taxon>Eukaryota</taxon>
        <taxon>Metazoa</taxon>
        <taxon>Ecdysozoa</taxon>
        <taxon>Arthropoda</taxon>
        <taxon>Hexapoda</taxon>
        <taxon>Insecta</taxon>
        <taxon>Pterygota</taxon>
        <taxon>Neoptera</taxon>
        <taxon>Endopterygota</taxon>
        <taxon>Lepidoptera</taxon>
        <taxon>Glossata</taxon>
        <taxon>Ditrysia</taxon>
        <taxon>Papilionoidea</taxon>
        <taxon>Nymphalidae</taxon>
        <taxon>Nymphalinae</taxon>
        <taxon>Vanessa</taxon>
    </lineage>
</organism>
<evidence type="ECO:0000256" key="6">
    <source>
        <dbReference type="PIRNR" id="PIRNR000437"/>
    </source>
</evidence>
<name>A0A8B8I0Y3_VANTA</name>
<dbReference type="InterPro" id="IPR002123">
    <property type="entry name" value="Plipid/glycerol_acylTrfase"/>
</dbReference>
<accession>A0A8B8I0Y3</accession>
<dbReference type="GO" id="GO:0005778">
    <property type="term" value="C:peroxisomal membrane"/>
    <property type="evidence" value="ECO:0007669"/>
    <property type="project" value="TreeGrafter"/>
</dbReference>
<dbReference type="GO" id="GO:0016287">
    <property type="term" value="F:glycerone-phosphate O-acyltransferase activity"/>
    <property type="evidence" value="ECO:0007669"/>
    <property type="project" value="TreeGrafter"/>
</dbReference>
<evidence type="ECO:0000256" key="3">
    <source>
        <dbReference type="ARBA" id="ARBA00022679"/>
    </source>
</evidence>
<dbReference type="GeneID" id="113396133"/>
<dbReference type="CDD" id="cd07993">
    <property type="entry name" value="LPLAT_DHAPAT-like"/>
    <property type="match status" value="1"/>
</dbReference>
<proteinExistence type="inferred from homology"/>
<evidence type="ECO:0000313" key="9">
    <source>
        <dbReference type="RefSeq" id="XP_026489736.2"/>
    </source>
</evidence>
<evidence type="ECO:0000259" key="7">
    <source>
        <dbReference type="SMART" id="SM00563"/>
    </source>
</evidence>
<evidence type="ECO:0000256" key="1">
    <source>
        <dbReference type="ARBA" id="ARBA00004184"/>
    </source>
</evidence>
<keyword evidence="3 6" id="KW-0808">Transferase</keyword>
<dbReference type="OMA" id="MTREFKP"/>
<keyword evidence="4" id="KW-0472">Membrane</keyword>
<dbReference type="GO" id="GO:0031966">
    <property type="term" value="C:mitochondrial membrane"/>
    <property type="evidence" value="ECO:0007669"/>
    <property type="project" value="TreeGrafter"/>
</dbReference>
<dbReference type="InterPro" id="IPR022284">
    <property type="entry name" value="GPAT/DHAPAT"/>
</dbReference>
<feature type="domain" description="Phospholipid/glycerol acyltransferase" evidence="7">
    <location>
        <begin position="130"/>
        <end position="259"/>
    </location>
</feature>
<keyword evidence="5 6" id="KW-0012">Acyltransferase</keyword>
<dbReference type="SUPFAM" id="SSF69593">
    <property type="entry name" value="Glycerol-3-phosphate (1)-acyltransferase"/>
    <property type="match status" value="1"/>
</dbReference>
<dbReference type="PIRSF" id="PIRSF000437">
    <property type="entry name" value="GPAT_DHAPAT"/>
    <property type="match status" value="1"/>
</dbReference>
<dbReference type="GO" id="GO:0019432">
    <property type="term" value="P:triglyceride biosynthetic process"/>
    <property type="evidence" value="ECO:0007669"/>
    <property type="project" value="TreeGrafter"/>
</dbReference>
<dbReference type="Proteomes" id="UP001652626">
    <property type="component" value="Chromosome 19"/>
</dbReference>
<dbReference type="InterPro" id="IPR045520">
    <property type="entry name" value="GPAT/DHAPAT_C"/>
</dbReference>
<dbReference type="PANTHER" id="PTHR12563">
    <property type="entry name" value="GLYCEROL-3-PHOSPHATE ACYLTRANSFERASE"/>
    <property type="match status" value="1"/>
</dbReference>
<dbReference type="GO" id="GO:0012505">
    <property type="term" value="C:endomembrane system"/>
    <property type="evidence" value="ECO:0007669"/>
    <property type="project" value="UniProtKB-SubCell"/>
</dbReference>
<dbReference type="OrthoDB" id="10255570at2759"/>
<gene>
    <name evidence="9" type="primary">LOC113396133</name>
</gene>
<evidence type="ECO:0000256" key="5">
    <source>
        <dbReference type="ARBA" id="ARBA00023315"/>
    </source>
</evidence>
<dbReference type="GO" id="GO:0008611">
    <property type="term" value="P:ether lipid biosynthetic process"/>
    <property type="evidence" value="ECO:0007669"/>
    <property type="project" value="TreeGrafter"/>
</dbReference>
<evidence type="ECO:0000256" key="2">
    <source>
        <dbReference type="ARBA" id="ARBA00007937"/>
    </source>
</evidence>
<sequence>MNEIVKFVNILEPRNSQFGIFKFMTRSWEPTKTLTLDKYYFPQELKKVVADSVYIDAFIEKESIRNGIPKEQLRKEVLDYLEEIAMDKKLHVIRWMGIVFLKICFMMKIEVFVNESWVLKLKSSMGKNPVLFLPTHRSYADFCLMTYLCYHYDIDLPAVAAGMDFYSMAVIGQKMRETGGFYIRRTLVGAPLYSATLRHYVRTLVAKYSAPVEFFLEGTRSRSNKSLPPKYGMLSMTLLPYFASEVTDITVVPVNISYDRLMEQGLFAYEHLGVPKPKETTGGLLKSLHKLNDHYGNIYINLGDPVSVREYIGHQLPLSAEMLKPLDLQQLSADQFKSVQDIANHMVTMQQNCTVVTVSNLLSIVLMESLTKNEALILDQVLEKIERLIQILRALGASVFENNVKSSVERILVVHKNLMKVDGKNRLRLVSSALVNINSDVQKKMKGHVLKAETIVNAIPIIQLQLYVNPVLHYLVPPAIIYLITARGVTNKEELSADYYRLRKLLIHEFFHLEKTEEITFNSALQYCVRNDVTSPTYTPGSAHALHTLLRVAVTPALRTLLTCAEVMAQCKRCEHKRVLKLVQERVENGRYHPYCLSLEAANNCLQGMTLYGALVKQRSKQQQVTYDTVPIKLEECRLLISSILPRKDVDFGNNNSVIFKQDDVKAKL</sequence>
<keyword evidence="8" id="KW-1185">Reference proteome</keyword>
<dbReference type="GO" id="GO:0004366">
    <property type="term" value="F:glycerol-3-phosphate O-acyltransferase activity"/>
    <property type="evidence" value="ECO:0007669"/>
    <property type="project" value="TreeGrafter"/>
</dbReference>
<dbReference type="AlphaFoldDB" id="A0A8B8I0Y3"/>
<dbReference type="GO" id="GO:0008654">
    <property type="term" value="P:phospholipid biosynthetic process"/>
    <property type="evidence" value="ECO:0007669"/>
    <property type="project" value="TreeGrafter"/>
</dbReference>
<comment type="similarity">
    <text evidence="2 6">Belongs to the GPAT/DAPAT family.</text>
</comment>
<protein>
    <submittedName>
        <fullName evidence="9">Dihydroxyacetone phosphate acyltransferase</fullName>
    </submittedName>
</protein>
<dbReference type="PANTHER" id="PTHR12563:SF17">
    <property type="entry name" value="DIHYDROXYACETONE PHOSPHATE ACYLTRANSFERASE"/>
    <property type="match status" value="1"/>
</dbReference>
<dbReference type="Pfam" id="PF01553">
    <property type="entry name" value="Acyltransferase"/>
    <property type="match status" value="1"/>
</dbReference>
<dbReference type="Pfam" id="PF19277">
    <property type="entry name" value="GPAT_C"/>
    <property type="match status" value="1"/>
</dbReference>
<dbReference type="SMART" id="SM00563">
    <property type="entry name" value="PlsC"/>
    <property type="match status" value="1"/>
</dbReference>